<proteinExistence type="predicted"/>
<organism evidence="1 2">
    <name type="scientific">Schistosoma mattheei</name>
    <dbReference type="NCBI Taxonomy" id="31246"/>
    <lineage>
        <taxon>Eukaryota</taxon>
        <taxon>Metazoa</taxon>
        <taxon>Spiralia</taxon>
        <taxon>Lophotrochozoa</taxon>
        <taxon>Platyhelminthes</taxon>
        <taxon>Trematoda</taxon>
        <taxon>Digenea</taxon>
        <taxon>Strigeidida</taxon>
        <taxon>Schistosomatoidea</taxon>
        <taxon>Schistosomatidae</taxon>
        <taxon>Schistosoma</taxon>
    </lineage>
</organism>
<reference evidence="1 2" key="1">
    <citation type="submission" date="2018-11" db="EMBL/GenBank/DDBJ databases">
        <authorList>
            <consortium name="Pathogen Informatics"/>
        </authorList>
    </citation>
    <scope>NUCLEOTIDE SEQUENCE [LARGE SCALE GENOMIC DNA]</scope>
    <source>
        <strain>Denwood</strain>
        <strain evidence="2">Zambia</strain>
    </source>
</reference>
<sequence length="225" mass="26153">MVNIQLTDYGRDHIFQVCGILFDYIKILLYSALNSTSISLMNGGLEGNNNNNGERVHTNHCHKHTFATYLPEYQMVKTANFLYTEPEEAEDTVVNLANMLHLVKCEHVYSGYRLLKKPNIKLYIDLLKLMTPNRAAIFFLSSTFASSMKDDESRLEHEPWFNVAYQKEGMLISISLHDRCSLLILMIVMMMMMMMMMTIIPFAVYFYRVRLMVTLNLMFRSTGQL</sequence>
<dbReference type="EMBL" id="UZAL01001534">
    <property type="protein sequence ID" value="VDO77768.1"/>
    <property type="molecule type" value="Genomic_DNA"/>
</dbReference>
<dbReference type="Pfam" id="PF16187">
    <property type="entry name" value="Peptidase_M16_M"/>
    <property type="match status" value="1"/>
</dbReference>
<accession>A0A183NGZ8</accession>
<dbReference type="InterPro" id="IPR011249">
    <property type="entry name" value="Metalloenz_LuxS/M16"/>
</dbReference>
<gene>
    <name evidence="1" type="ORF">SMTD_LOCUS1384</name>
</gene>
<dbReference type="SUPFAM" id="SSF63411">
    <property type="entry name" value="LuxS/MPP-like metallohydrolase"/>
    <property type="match status" value="1"/>
</dbReference>
<dbReference type="InterPro" id="IPR032632">
    <property type="entry name" value="Peptidase_M16_M"/>
</dbReference>
<dbReference type="STRING" id="31246.A0A183NGZ8"/>
<dbReference type="Proteomes" id="UP000269396">
    <property type="component" value="Unassembled WGS sequence"/>
</dbReference>
<keyword evidence="2" id="KW-1185">Reference proteome</keyword>
<dbReference type="Gene3D" id="3.30.830.10">
    <property type="entry name" value="Metalloenzyme, LuxS/M16 peptidase-like"/>
    <property type="match status" value="1"/>
</dbReference>
<evidence type="ECO:0000313" key="1">
    <source>
        <dbReference type="EMBL" id="VDO77768.1"/>
    </source>
</evidence>
<name>A0A183NGZ8_9TREM</name>
<dbReference type="AlphaFoldDB" id="A0A183NGZ8"/>
<protein>
    <submittedName>
        <fullName evidence="1">Uncharacterized protein</fullName>
    </submittedName>
</protein>
<evidence type="ECO:0000313" key="2">
    <source>
        <dbReference type="Proteomes" id="UP000269396"/>
    </source>
</evidence>
<dbReference type="GO" id="GO:0046872">
    <property type="term" value="F:metal ion binding"/>
    <property type="evidence" value="ECO:0007669"/>
    <property type="project" value="InterPro"/>
</dbReference>